<dbReference type="RefSeq" id="WP_177133523.1">
    <property type="nucleotide sequence ID" value="NZ_VYGV01000005.1"/>
</dbReference>
<accession>A0A7Y8GUK2</accession>
<sequence length="396" mass="45389">MKRIVLHVGMHKTGSTAIQASLAGYRDGVFEYAPLPPAVEADRQRAYNHSFLINTAFDRGHQRMGKLRKFGVAACDFDRFRVQCRDALEACLRACETEALILSAEAITGFDLEAVRELGALLRQHASDIQVYAYVRDPFGYVKSATQEWIKWGYTGDHLHPLSYRNNFDHIEDVFGAECVSYRLYRREKLLNGDVIADFGSWIGLKKDPAHRLEANVTLSTDAVRCLYALNSYPMFSSWNGLLHYSWRELLDVLRRLFPGRFEIPARMVSREIDVWDMAWMEARLGQSLQLPPHSGQDMDCTGLKDWLGRTTPGMLTTIRRELTSRGAEVPENASLVELLFQLYLECIRSFSDRQLDYRKFSADRYLERYPDVRQAGLYPFGHYVLHGHGEGRDGS</sequence>
<dbReference type="SUPFAM" id="SSF52540">
    <property type="entry name" value="P-loop containing nucleoside triphosphate hydrolases"/>
    <property type="match status" value="1"/>
</dbReference>
<keyword evidence="2" id="KW-1185">Reference proteome</keyword>
<organism evidence="1 2">
    <name type="scientific">Hydrogenophaga aromaticivorans</name>
    <dbReference type="NCBI Taxonomy" id="2610898"/>
    <lineage>
        <taxon>Bacteria</taxon>
        <taxon>Pseudomonadati</taxon>
        <taxon>Pseudomonadota</taxon>
        <taxon>Betaproteobacteria</taxon>
        <taxon>Burkholderiales</taxon>
        <taxon>Comamonadaceae</taxon>
        <taxon>Hydrogenophaga</taxon>
    </lineage>
</organism>
<reference evidence="1 2" key="1">
    <citation type="submission" date="2019-09" db="EMBL/GenBank/DDBJ databases">
        <title>Hydrogenophaga aromatica sp. nov., isolated from a para-xylene-degrading enrichment culture.</title>
        <authorList>
            <person name="Tancsics A."/>
            <person name="Banerjee S."/>
        </authorList>
    </citation>
    <scope>NUCLEOTIDE SEQUENCE [LARGE SCALE GENOMIC DNA]</scope>
    <source>
        <strain evidence="1 2">D2P1</strain>
    </source>
</reference>
<name>A0A7Y8GUK2_9BURK</name>
<proteinExistence type="predicted"/>
<dbReference type="Proteomes" id="UP000545507">
    <property type="component" value="Unassembled WGS sequence"/>
</dbReference>
<evidence type="ECO:0000313" key="1">
    <source>
        <dbReference type="EMBL" id="NWF44387.1"/>
    </source>
</evidence>
<protein>
    <submittedName>
        <fullName evidence="1">Uncharacterized protein</fullName>
    </submittedName>
</protein>
<gene>
    <name evidence="1" type="ORF">F3K02_03840</name>
</gene>
<dbReference type="EMBL" id="VYGV01000005">
    <property type="protein sequence ID" value="NWF44387.1"/>
    <property type="molecule type" value="Genomic_DNA"/>
</dbReference>
<dbReference type="InterPro" id="IPR027417">
    <property type="entry name" value="P-loop_NTPase"/>
</dbReference>
<evidence type="ECO:0000313" key="2">
    <source>
        <dbReference type="Proteomes" id="UP000545507"/>
    </source>
</evidence>
<comment type="caution">
    <text evidence="1">The sequence shown here is derived from an EMBL/GenBank/DDBJ whole genome shotgun (WGS) entry which is preliminary data.</text>
</comment>
<dbReference type="AlphaFoldDB" id="A0A7Y8GUK2"/>